<name>A0A133VK11_9EURY</name>
<protein>
    <recommendedName>
        <fullName evidence="1">DUF8136 domain-containing protein</fullName>
    </recommendedName>
</protein>
<comment type="caution">
    <text evidence="2">The sequence shown here is derived from an EMBL/GenBank/DDBJ whole genome shotgun (WGS) entry which is preliminary data.</text>
</comment>
<reference evidence="2 3" key="1">
    <citation type="journal article" date="2016" name="Sci. Rep.">
        <title>Metabolic traits of an uncultured archaeal lineage -MSBL1- from brine pools of the Red Sea.</title>
        <authorList>
            <person name="Mwirichia R."/>
            <person name="Alam I."/>
            <person name="Rashid M."/>
            <person name="Vinu M."/>
            <person name="Ba-Alawi W."/>
            <person name="Anthony Kamau A."/>
            <person name="Kamanda Ngugi D."/>
            <person name="Goker M."/>
            <person name="Klenk H.P."/>
            <person name="Bajic V."/>
            <person name="Stingl U."/>
        </authorList>
    </citation>
    <scope>NUCLEOTIDE SEQUENCE [LARGE SCALE GENOMIC DNA]</scope>
    <source>
        <strain evidence="2">SCGC-AAA382A20</strain>
    </source>
</reference>
<dbReference type="Proteomes" id="UP000070263">
    <property type="component" value="Unassembled WGS sequence"/>
</dbReference>
<dbReference type="Pfam" id="PF26457">
    <property type="entry name" value="DUF8136"/>
    <property type="match status" value="1"/>
</dbReference>
<accession>A0A133VK11</accession>
<feature type="domain" description="DUF8136" evidence="1">
    <location>
        <begin position="25"/>
        <end position="86"/>
    </location>
</feature>
<evidence type="ECO:0000313" key="2">
    <source>
        <dbReference type="EMBL" id="KXB06740.1"/>
    </source>
</evidence>
<dbReference type="InterPro" id="IPR058449">
    <property type="entry name" value="DUF8136"/>
</dbReference>
<dbReference type="EMBL" id="LHYE01000032">
    <property type="protein sequence ID" value="KXB06740.1"/>
    <property type="molecule type" value="Genomic_DNA"/>
</dbReference>
<dbReference type="AlphaFoldDB" id="A0A133VK11"/>
<proteinExistence type="predicted"/>
<evidence type="ECO:0000259" key="1">
    <source>
        <dbReference type="Pfam" id="PF26457"/>
    </source>
</evidence>
<gene>
    <name evidence="2" type="ORF">AKJ51_02970</name>
</gene>
<evidence type="ECO:0000313" key="3">
    <source>
        <dbReference type="Proteomes" id="UP000070263"/>
    </source>
</evidence>
<sequence length="90" mass="10708">MSKKDVLEEDKDYTPPSRKQMLRFLDVGIQEALYKIENGRIRKPENEKVRIQWIKALGYLANSYRQLIKDKELEELAERVEKLEEVSLDV</sequence>
<organism evidence="2 3">
    <name type="scientific">candidate division MSBL1 archaeon SCGC-AAA382A20</name>
    <dbReference type="NCBI Taxonomy" id="1698280"/>
    <lineage>
        <taxon>Archaea</taxon>
        <taxon>Methanobacteriati</taxon>
        <taxon>Methanobacteriota</taxon>
        <taxon>candidate division MSBL1</taxon>
    </lineage>
</organism>
<keyword evidence="3" id="KW-1185">Reference proteome</keyword>